<sequence>MHSNPEESLDQPYIVHSSAALLLLALLSTPQSDNPKPTNPYTAWDVPKLLKFIVDCQRSNGSFGPFPTSTEQDVRFVYCATAICAIWKIDPKTVIDVQSTVDFSVSCRRYNGGYGQAPFLKSQGEQRIVS</sequence>
<feature type="domain" description="Prenyltransferase alpha-alpha toroid" evidence="8">
    <location>
        <begin position="9"/>
        <end position="125"/>
    </location>
</feature>
<keyword evidence="5" id="KW-0479">Metal-binding</keyword>
<organism evidence="10">
    <name type="scientific">Melampsora larici-populina (strain 98AG31 / pathotype 3-4-7)</name>
    <name type="common">Poplar leaf rust fungus</name>
    <dbReference type="NCBI Taxonomy" id="747676"/>
    <lineage>
        <taxon>Eukaryota</taxon>
        <taxon>Fungi</taxon>
        <taxon>Dikarya</taxon>
        <taxon>Basidiomycota</taxon>
        <taxon>Pucciniomycotina</taxon>
        <taxon>Pucciniomycetes</taxon>
        <taxon>Pucciniales</taxon>
        <taxon>Melampsoraceae</taxon>
        <taxon>Melampsora</taxon>
    </lineage>
</organism>
<reference evidence="10" key="1">
    <citation type="journal article" date="2011" name="Proc. Natl. Acad. Sci. U.S.A.">
        <title>Obligate biotrophy features unraveled by the genomic analysis of rust fungi.</title>
        <authorList>
            <person name="Duplessis S."/>
            <person name="Cuomo C.A."/>
            <person name="Lin Y.-C."/>
            <person name="Aerts A."/>
            <person name="Tisserant E."/>
            <person name="Veneault-Fourrey C."/>
            <person name="Joly D.L."/>
            <person name="Hacquard S."/>
            <person name="Amselem J."/>
            <person name="Cantarel B.L."/>
            <person name="Chiu R."/>
            <person name="Coutinho P.M."/>
            <person name="Feau N."/>
            <person name="Field M."/>
            <person name="Frey P."/>
            <person name="Gelhaye E."/>
            <person name="Goldberg J."/>
            <person name="Grabherr M.G."/>
            <person name="Kodira C.D."/>
            <person name="Kohler A."/>
            <person name="Kuees U."/>
            <person name="Lindquist E.A."/>
            <person name="Lucas S.M."/>
            <person name="Mago R."/>
            <person name="Mauceli E."/>
            <person name="Morin E."/>
            <person name="Murat C."/>
            <person name="Pangilinan J.L."/>
            <person name="Park R."/>
            <person name="Pearson M."/>
            <person name="Quesneville H."/>
            <person name="Rouhier N."/>
            <person name="Sakthikumar S."/>
            <person name="Salamov A.A."/>
            <person name="Schmutz J."/>
            <person name="Selles B."/>
            <person name="Shapiro H."/>
            <person name="Tanguay P."/>
            <person name="Tuskan G.A."/>
            <person name="Henrissat B."/>
            <person name="Van de Peer Y."/>
            <person name="Rouze P."/>
            <person name="Ellis J.G."/>
            <person name="Dodds P.N."/>
            <person name="Schein J.E."/>
            <person name="Zhong S."/>
            <person name="Hamelin R.C."/>
            <person name="Grigoriev I.V."/>
            <person name="Szabo L.J."/>
            <person name="Martin F."/>
        </authorList>
    </citation>
    <scope>NUCLEOTIDE SEQUENCE [LARGE SCALE GENOMIC DNA]</scope>
    <source>
        <strain evidence="10">98AG31 / pathotype 3-4-7</strain>
    </source>
</reference>
<keyword evidence="4" id="KW-0808">Transferase</keyword>
<dbReference type="RefSeq" id="XP_007407178.1">
    <property type="nucleotide sequence ID" value="XM_007407116.1"/>
</dbReference>
<evidence type="ECO:0000256" key="1">
    <source>
        <dbReference type="ARBA" id="ARBA00001947"/>
    </source>
</evidence>
<dbReference type="VEuPathDB" id="FungiDB:MELLADRAFT_61143"/>
<dbReference type="PANTHER" id="PTHR11774:SF4">
    <property type="entry name" value="GERANYLGERANYL TRANSFERASE TYPE-1 SUBUNIT BETA"/>
    <property type="match status" value="1"/>
</dbReference>
<dbReference type="InterPro" id="IPR045089">
    <property type="entry name" value="PGGT1B-like"/>
</dbReference>
<dbReference type="GO" id="GO:0046872">
    <property type="term" value="F:metal ion binding"/>
    <property type="evidence" value="ECO:0007669"/>
    <property type="project" value="UniProtKB-KW"/>
</dbReference>
<gene>
    <name evidence="9" type="ORF">MELLADRAFT_61143</name>
</gene>
<dbReference type="AlphaFoldDB" id="F4RDS4"/>
<dbReference type="PANTHER" id="PTHR11774">
    <property type="entry name" value="GERANYLGERANYL TRANSFERASE TYPE BETA SUBUNIT"/>
    <property type="match status" value="1"/>
</dbReference>
<comment type="cofactor">
    <cofactor evidence="1">
        <name>Zn(2+)</name>
        <dbReference type="ChEBI" id="CHEBI:29105"/>
    </cofactor>
</comment>
<dbReference type="GO" id="GO:0004662">
    <property type="term" value="F:CAAX-protein geranylgeranyltransferase activity"/>
    <property type="evidence" value="ECO:0007669"/>
    <property type="project" value="TreeGrafter"/>
</dbReference>
<evidence type="ECO:0000256" key="6">
    <source>
        <dbReference type="ARBA" id="ARBA00022737"/>
    </source>
</evidence>
<dbReference type="InParanoid" id="F4RDS4"/>
<name>F4RDS4_MELLP</name>
<dbReference type="Pfam" id="PF00432">
    <property type="entry name" value="Prenyltrans"/>
    <property type="match status" value="1"/>
</dbReference>
<accession>F4RDS4</accession>
<keyword evidence="6" id="KW-0677">Repeat</keyword>
<keyword evidence="3" id="KW-0637">Prenyltransferase</keyword>
<dbReference type="EMBL" id="GL883097">
    <property type="protein sequence ID" value="EGG09451.1"/>
    <property type="molecule type" value="Genomic_DNA"/>
</dbReference>
<evidence type="ECO:0000256" key="4">
    <source>
        <dbReference type="ARBA" id="ARBA00022679"/>
    </source>
</evidence>
<dbReference type="OrthoDB" id="24893at2759"/>
<dbReference type="InterPro" id="IPR001330">
    <property type="entry name" value="Prenyltrans"/>
</dbReference>
<evidence type="ECO:0000256" key="7">
    <source>
        <dbReference type="ARBA" id="ARBA00022833"/>
    </source>
</evidence>
<dbReference type="KEGG" id="mlr:MELLADRAFT_61143"/>
<dbReference type="GeneID" id="18929677"/>
<dbReference type="InterPro" id="IPR008930">
    <property type="entry name" value="Terpenoid_cyclase/PrenylTrfase"/>
</dbReference>
<evidence type="ECO:0000313" key="9">
    <source>
        <dbReference type="EMBL" id="EGG09451.1"/>
    </source>
</evidence>
<keyword evidence="10" id="KW-1185">Reference proteome</keyword>
<evidence type="ECO:0000313" key="10">
    <source>
        <dbReference type="Proteomes" id="UP000001072"/>
    </source>
</evidence>
<dbReference type="Proteomes" id="UP000001072">
    <property type="component" value="Unassembled WGS sequence"/>
</dbReference>
<evidence type="ECO:0000256" key="2">
    <source>
        <dbReference type="ARBA" id="ARBA00010497"/>
    </source>
</evidence>
<dbReference type="eggNOG" id="KOG0367">
    <property type="taxonomic scope" value="Eukaryota"/>
</dbReference>
<evidence type="ECO:0000259" key="8">
    <source>
        <dbReference type="Pfam" id="PF00432"/>
    </source>
</evidence>
<dbReference type="GO" id="GO:0005953">
    <property type="term" value="C:CAAX-protein geranylgeranyltransferase complex"/>
    <property type="evidence" value="ECO:0007669"/>
    <property type="project" value="TreeGrafter"/>
</dbReference>
<protein>
    <recommendedName>
        <fullName evidence="8">Prenyltransferase alpha-alpha toroid domain-containing protein</fullName>
    </recommendedName>
</protein>
<evidence type="ECO:0000256" key="3">
    <source>
        <dbReference type="ARBA" id="ARBA00022602"/>
    </source>
</evidence>
<proteinExistence type="inferred from homology"/>
<dbReference type="SUPFAM" id="SSF48239">
    <property type="entry name" value="Terpenoid cyclases/Protein prenyltransferases"/>
    <property type="match status" value="1"/>
</dbReference>
<keyword evidence="7" id="KW-0862">Zinc</keyword>
<dbReference type="HOGENOM" id="CLU_1938616_0_0_1"/>
<dbReference type="Gene3D" id="1.50.10.20">
    <property type="match status" value="1"/>
</dbReference>
<comment type="similarity">
    <text evidence="2">Belongs to the protein prenyltransferase subunit beta family.</text>
</comment>
<evidence type="ECO:0000256" key="5">
    <source>
        <dbReference type="ARBA" id="ARBA00022723"/>
    </source>
</evidence>